<sequence length="78" mass="9001">VRHVLFSWQPPNPDTFSRQRSVIHHSREHVSTAVECSGGALYTTTSNALHCTWRCKAWMQLLDHGNLFYEVLYALLLC</sequence>
<proteinExistence type="predicted"/>
<dbReference type="EMBL" id="CATNWA010015462">
    <property type="protein sequence ID" value="CAI9583621.1"/>
    <property type="molecule type" value="Genomic_DNA"/>
</dbReference>
<accession>A0ABN9EJE1</accession>
<keyword evidence="2" id="KW-1185">Reference proteome</keyword>
<protein>
    <submittedName>
        <fullName evidence="1">Uncharacterized protein</fullName>
    </submittedName>
</protein>
<name>A0ABN9EJE1_9NEOB</name>
<feature type="non-terminal residue" evidence="1">
    <location>
        <position position="1"/>
    </location>
</feature>
<dbReference type="Proteomes" id="UP001162483">
    <property type="component" value="Unassembled WGS sequence"/>
</dbReference>
<comment type="caution">
    <text evidence="1">The sequence shown here is derived from an EMBL/GenBank/DDBJ whole genome shotgun (WGS) entry which is preliminary data.</text>
</comment>
<evidence type="ECO:0000313" key="1">
    <source>
        <dbReference type="EMBL" id="CAI9583621.1"/>
    </source>
</evidence>
<organism evidence="1 2">
    <name type="scientific">Staurois parvus</name>
    <dbReference type="NCBI Taxonomy" id="386267"/>
    <lineage>
        <taxon>Eukaryota</taxon>
        <taxon>Metazoa</taxon>
        <taxon>Chordata</taxon>
        <taxon>Craniata</taxon>
        <taxon>Vertebrata</taxon>
        <taxon>Euteleostomi</taxon>
        <taxon>Amphibia</taxon>
        <taxon>Batrachia</taxon>
        <taxon>Anura</taxon>
        <taxon>Neobatrachia</taxon>
        <taxon>Ranoidea</taxon>
        <taxon>Ranidae</taxon>
        <taxon>Staurois</taxon>
    </lineage>
</organism>
<reference evidence="1" key="1">
    <citation type="submission" date="2023-05" db="EMBL/GenBank/DDBJ databases">
        <authorList>
            <person name="Stuckert A."/>
        </authorList>
    </citation>
    <scope>NUCLEOTIDE SEQUENCE</scope>
</reference>
<gene>
    <name evidence="1" type="ORF">SPARVUS_LOCUS9842562</name>
</gene>
<evidence type="ECO:0000313" key="2">
    <source>
        <dbReference type="Proteomes" id="UP001162483"/>
    </source>
</evidence>